<keyword evidence="1" id="KW-0472">Membrane</keyword>
<accession>A0A834HBB1</accession>
<evidence type="ECO:0000256" key="1">
    <source>
        <dbReference type="SAM" id="Phobius"/>
    </source>
</evidence>
<gene>
    <name evidence="2" type="ORF">RHSIM_Rhsim02G0137400</name>
</gene>
<dbReference type="PANTHER" id="PTHR35694">
    <property type="entry name" value="DENEDDYLASE"/>
    <property type="match status" value="1"/>
</dbReference>
<reference evidence="2" key="1">
    <citation type="submission" date="2019-11" db="EMBL/GenBank/DDBJ databases">
        <authorList>
            <person name="Liu Y."/>
            <person name="Hou J."/>
            <person name="Li T.-Q."/>
            <person name="Guan C.-H."/>
            <person name="Wu X."/>
            <person name="Wu H.-Z."/>
            <person name="Ling F."/>
            <person name="Zhang R."/>
            <person name="Shi X.-G."/>
            <person name="Ren J.-P."/>
            <person name="Chen E.-F."/>
            <person name="Sun J.-M."/>
        </authorList>
    </citation>
    <scope>NUCLEOTIDE SEQUENCE</scope>
    <source>
        <strain evidence="2">Adult_tree_wgs_1</strain>
        <tissue evidence="2">Leaves</tissue>
    </source>
</reference>
<evidence type="ECO:0000313" key="2">
    <source>
        <dbReference type="EMBL" id="KAF7150709.1"/>
    </source>
</evidence>
<keyword evidence="3" id="KW-1185">Reference proteome</keyword>
<dbReference type="AlphaFoldDB" id="A0A834HBB1"/>
<feature type="transmembrane region" description="Helical" evidence="1">
    <location>
        <begin position="419"/>
        <end position="441"/>
    </location>
</feature>
<proteinExistence type="predicted"/>
<evidence type="ECO:0000313" key="3">
    <source>
        <dbReference type="Proteomes" id="UP000626092"/>
    </source>
</evidence>
<dbReference type="OrthoDB" id="1894747at2759"/>
<dbReference type="EMBL" id="WJXA01000002">
    <property type="protein sequence ID" value="KAF7150709.1"/>
    <property type="molecule type" value="Genomic_DNA"/>
</dbReference>
<sequence length="647" mass="71793">MTILPPLSPSTPFSLSSRNLKFLPKLALRITKYAFPTLVYSTPKSAPSTEQDILRAVLDSDGRSLPAVRTYENDLARLTVVGAVNFKQALTAAAADGGHVADEYVKSGTPVMVVETVIPSPPDERSTFLPARKVKEKSKRLKSSLPKDIPSSTESSNILAMTFRQVVLEQLWNFELLLFTPGTERNMEELENPREVPASFAVRSSDKRIISLLGEVVCLAALESTERHFLSKSMSRAPTNLFRWFRKSERVLSTDSSVAIFWLNEDEIISVAKSLLENINSGKASYKPSQTKSEYSWWTLSMGSKLEKIGGPEFGTWVSEYVPAYLFQIDSDRLPDLKLEGWKRSAENRWEVLLTHNQMIDAHFFIVYLKQAVFQVALANILDMYYEDSYTLPSKQLSCAVAKPINLFTNKRTSSLLKVFYIALASGFFLVVISIFGQLCMPYLHGGRKYLGGNHSVQSSEIDFMQHQAIDSTELDAYCFSIVERIKDAFGWAGDIMTEKSVGAWIGELPVFLRSDADSNSGETPSCSIPIKGNDEELKSSAQDIASYQVVFDLGDDLVVMDVLLVPIVVLSAEGKIIGFQPTSRVAVNNWASNPLAKELYGGRELSAGFIEPGVKISCPSNVAVLELLMSLNPDSRFAFARPSNDQ</sequence>
<protein>
    <submittedName>
        <fullName evidence="2">Uncharacterized protein</fullName>
    </submittedName>
</protein>
<organism evidence="2 3">
    <name type="scientific">Rhododendron simsii</name>
    <name type="common">Sims's rhododendron</name>
    <dbReference type="NCBI Taxonomy" id="118357"/>
    <lineage>
        <taxon>Eukaryota</taxon>
        <taxon>Viridiplantae</taxon>
        <taxon>Streptophyta</taxon>
        <taxon>Embryophyta</taxon>
        <taxon>Tracheophyta</taxon>
        <taxon>Spermatophyta</taxon>
        <taxon>Magnoliopsida</taxon>
        <taxon>eudicotyledons</taxon>
        <taxon>Gunneridae</taxon>
        <taxon>Pentapetalae</taxon>
        <taxon>asterids</taxon>
        <taxon>Ericales</taxon>
        <taxon>Ericaceae</taxon>
        <taxon>Ericoideae</taxon>
        <taxon>Rhodoreae</taxon>
        <taxon>Rhododendron</taxon>
    </lineage>
</organism>
<dbReference type="PANTHER" id="PTHR35694:SF1">
    <property type="entry name" value="DENEDDYLASE"/>
    <property type="match status" value="1"/>
</dbReference>
<keyword evidence="1" id="KW-1133">Transmembrane helix</keyword>
<comment type="caution">
    <text evidence="2">The sequence shown here is derived from an EMBL/GenBank/DDBJ whole genome shotgun (WGS) entry which is preliminary data.</text>
</comment>
<name>A0A834HBB1_RHOSS</name>
<keyword evidence="1" id="KW-0812">Transmembrane</keyword>
<dbReference type="Proteomes" id="UP000626092">
    <property type="component" value="Unassembled WGS sequence"/>
</dbReference>